<reference evidence="4 5" key="1">
    <citation type="journal article" date="2018" name="PLoS Genet.">
        <title>Repeat elements organise 3D genome structure and mediate transcription in the filamentous fungus Epichloe festucae.</title>
        <authorList>
            <person name="Winter D.J."/>
            <person name="Ganley A.R.D."/>
            <person name="Young C.A."/>
            <person name="Liachko I."/>
            <person name="Schardl C.L."/>
            <person name="Dupont P.Y."/>
            <person name="Berry D."/>
            <person name="Ram A."/>
            <person name="Scott B."/>
            <person name="Cox M.P."/>
        </authorList>
    </citation>
    <scope>NUCLEOTIDE SEQUENCE [LARGE SCALE GENOMIC DNA]</scope>
    <source>
        <strain evidence="4 5">Fl1</strain>
    </source>
</reference>
<dbReference type="AlphaFoldDB" id="A0A7S9KJX4"/>
<dbReference type="GO" id="GO:0005737">
    <property type="term" value="C:cytoplasm"/>
    <property type="evidence" value="ECO:0007669"/>
    <property type="project" value="TreeGrafter"/>
</dbReference>
<feature type="modified residue" description="Phosphohistidine" evidence="1">
    <location>
        <position position="72"/>
    </location>
</feature>
<protein>
    <recommendedName>
        <fullName evidence="3">HPt domain-containing protein</fullName>
    </recommendedName>
</protein>
<dbReference type="SUPFAM" id="SSF47226">
    <property type="entry name" value="Histidine-containing phosphotransfer domain, HPT domain"/>
    <property type="match status" value="1"/>
</dbReference>
<keyword evidence="5" id="KW-1185">Reference proteome</keyword>
<evidence type="ECO:0000256" key="2">
    <source>
        <dbReference type="SAM" id="Coils"/>
    </source>
</evidence>
<keyword evidence="1" id="KW-0597">Phosphoprotein</keyword>
<evidence type="ECO:0000313" key="5">
    <source>
        <dbReference type="Proteomes" id="UP000594364"/>
    </source>
</evidence>
<name>A0A7S9KJX4_EPIFF</name>
<proteinExistence type="predicted"/>
<dbReference type="InterPro" id="IPR008207">
    <property type="entry name" value="Sig_transdc_His_kin_Hpt_dom"/>
</dbReference>
<organism evidence="4 5">
    <name type="scientific">Epichloe festucae (strain Fl1)</name>
    <dbReference type="NCBI Taxonomy" id="877507"/>
    <lineage>
        <taxon>Eukaryota</taxon>
        <taxon>Fungi</taxon>
        <taxon>Dikarya</taxon>
        <taxon>Ascomycota</taxon>
        <taxon>Pezizomycotina</taxon>
        <taxon>Sordariomycetes</taxon>
        <taxon>Hypocreomycetidae</taxon>
        <taxon>Hypocreales</taxon>
        <taxon>Clavicipitaceae</taxon>
        <taxon>Epichloe</taxon>
    </lineage>
</organism>
<feature type="domain" description="HPt" evidence="3">
    <location>
        <begin position="33"/>
        <end position="138"/>
    </location>
</feature>
<dbReference type="OrthoDB" id="1673781at2759"/>
<dbReference type="InterPro" id="IPR036641">
    <property type="entry name" value="HPT_dom_sf"/>
</dbReference>
<dbReference type="Pfam" id="PF01627">
    <property type="entry name" value="Hpt"/>
    <property type="match status" value="1"/>
</dbReference>
<dbReference type="GO" id="GO:0009927">
    <property type="term" value="F:histidine phosphotransfer kinase activity"/>
    <property type="evidence" value="ECO:0007669"/>
    <property type="project" value="InterPro"/>
</dbReference>
<accession>A0A7S9KJX4</accession>
<evidence type="ECO:0000259" key="3">
    <source>
        <dbReference type="PROSITE" id="PS50894"/>
    </source>
</evidence>
<dbReference type="PANTHER" id="PTHR28242:SF52">
    <property type="entry name" value="PHOSPHORELAY INTERMEDIATE PROTEIN YPD1"/>
    <property type="match status" value="1"/>
</dbReference>
<dbReference type="InterPro" id="IPR045871">
    <property type="entry name" value="AHP1-5/YPD1"/>
</dbReference>
<dbReference type="Gene3D" id="1.20.120.160">
    <property type="entry name" value="HPT domain"/>
    <property type="match status" value="1"/>
</dbReference>
<keyword evidence="2" id="KW-0175">Coiled coil</keyword>
<dbReference type="PROSITE" id="PS50894">
    <property type="entry name" value="HPT"/>
    <property type="match status" value="1"/>
</dbReference>
<dbReference type="GO" id="GO:0000160">
    <property type="term" value="P:phosphorelay signal transduction system"/>
    <property type="evidence" value="ECO:0007669"/>
    <property type="project" value="InterPro"/>
</dbReference>
<dbReference type="Proteomes" id="UP000594364">
    <property type="component" value="Chromosome 1"/>
</dbReference>
<dbReference type="GO" id="GO:0005634">
    <property type="term" value="C:nucleus"/>
    <property type="evidence" value="ECO:0007669"/>
    <property type="project" value="TreeGrafter"/>
</dbReference>
<evidence type="ECO:0000256" key="1">
    <source>
        <dbReference type="PROSITE-ProRule" id="PRU00110"/>
    </source>
</evidence>
<feature type="coiled-coil region" evidence="2">
    <location>
        <begin position="114"/>
        <end position="141"/>
    </location>
</feature>
<gene>
    <name evidence="4" type="ORF">C2857_001968</name>
</gene>
<dbReference type="EMBL" id="CP031385">
    <property type="protein sequence ID" value="QPG93715.1"/>
    <property type="molecule type" value="Genomic_DNA"/>
</dbReference>
<dbReference type="PANTHER" id="PTHR28242">
    <property type="entry name" value="PHOSPHORELAY INTERMEDIATE PROTEIN YPD1"/>
    <property type="match status" value="1"/>
</dbReference>
<sequence length="147" mass="16649">MAPEDAEDKGIIFGDSIDTNTFDQILEMDDPDDNEFSHSIVYGFFTQAEETFTQMDTAIEERDLAQLSELGHFLKGSSATLGLVKVRDGCEKIQRYGKNENEDGSKEPDSEKCLTRIIEALEDVKADYKDVEKKLKGYYEKADEDDD</sequence>
<dbReference type="CDD" id="cd00088">
    <property type="entry name" value="HPT"/>
    <property type="match status" value="1"/>
</dbReference>
<dbReference type="GO" id="GO:0043424">
    <property type="term" value="F:protein histidine kinase binding"/>
    <property type="evidence" value="ECO:0007669"/>
    <property type="project" value="InterPro"/>
</dbReference>
<evidence type="ECO:0000313" key="4">
    <source>
        <dbReference type="EMBL" id="QPG93715.1"/>
    </source>
</evidence>